<feature type="repeat" description="WD" evidence="3">
    <location>
        <begin position="213"/>
        <end position="255"/>
    </location>
</feature>
<dbReference type="InterPro" id="IPR001680">
    <property type="entry name" value="WD40_rpt"/>
</dbReference>
<comment type="caution">
    <text evidence="5">The sequence shown here is derived from an EMBL/GenBank/DDBJ whole genome shotgun (WGS) entry which is preliminary data.</text>
</comment>
<dbReference type="InterPro" id="IPR019775">
    <property type="entry name" value="WD40_repeat_CS"/>
</dbReference>
<evidence type="ECO:0000256" key="1">
    <source>
        <dbReference type="ARBA" id="ARBA00022574"/>
    </source>
</evidence>
<evidence type="ECO:0000313" key="5">
    <source>
        <dbReference type="EMBL" id="KAL3850798.1"/>
    </source>
</evidence>
<gene>
    <name evidence="5" type="ORF">ACJIZ3_012680</name>
</gene>
<evidence type="ECO:0008006" key="7">
    <source>
        <dbReference type="Google" id="ProtNLM"/>
    </source>
</evidence>
<dbReference type="AlphaFoldDB" id="A0ABD3UQZ8"/>
<dbReference type="SUPFAM" id="SSF50978">
    <property type="entry name" value="WD40 repeat-like"/>
    <property type="match status" value="1"/>
</dbReference>
<reference evidence="5 6" key="1">
    <citation type="submission" date="2024-12" db="EMBL/GenBank/DDBJ databases">
        <title>The unique morphological basis and parallel evolutionary history of personate flowers in Penstemon.</title>
        <authorList>
            <person name="Depatie T.H."/>
            <person name="Wessinger C.A."/>
        </authorList>
    </citation>
    <scope>NUCLEOTIDE SEQUENCE [LARGE SCALE GENOMIC DNA]</scope>
    <source>
        <strain evidence="5">WTNN_2</strain>
        <tissue evidence="5">Leaf</tissue>
    </source>
</reference>
<dbReference type="InterPro" id="IPR036322">
    <property type="entry name" value="WD40_repeat_dom_sf"/>
</dbReference>
<name>A0ABD3UQZ8_9LAMI</name>
<keyword evidence="2" id="KW-0677">Repeat</keyword>
<dbReference type="InterPro" id="IPR015943">
    <property type="entry name" value="WD40/YVTN_repeat-like_dom_sf"/>
</dbReference>
<sequence length="473" mass="52717">MDHLTKAYSTASDDEEVGSGSKYPDPLLPHLKRTRCETPKVTQLHVPVFRRKNLPTEAPIPGGYISKRQRAALATDLKQPNSDPSFDPSPGSLSDTDLPHSILTTLRQRTKGSVVYGQASQSLSASLSGHVKSVNVVQWSTTHAHLLASAGMDHSVCIWNVWSISQKRARVLNCHQAAVKDVKWSPHGTFVLSCGYDCASRLVDVEKGIETQIFKEDQFVDVIKFCPGKYNLFISGGSKGLLKLWDIRTGKAVYEYVRSLGPILDAEFTVDGKHLITSSDESKSNLSENSIIVWDVSRQVPLSNQQCFVEFSILPRHVMWCQTLSTTWVFCSFKTILFGIFFQVYAEAYTCPSIRCHPLEPYFIAQSNGNYIAIFSSKHPFKLDKYKRYEGHGVSGFPIKCNFNLDGKIIASGSSDGCIYFYNSKTSKLIKKIKAYEQACVDVVFHPSLPDVIASCSWNGQVSVFDQDLTNAR</sequence>
<dbReference type="PROSITE" id="PS50294">
    <property type="entry name" value="WD_REPEATS_REGION"/>
    <property type="match status" value="1"/>
</dbReference>
<feature type="region of interest" description="Disordered" evidence="4">
    <location>
        <begin position="76"/>
        <end position="95"/>
    </location>
</feature>
<dbReference type="PROSITE" id="PS00678">
    <property type="entry name" value="WD_REPEATS_1"/>
    <property type="match status" value="1"/>
</dbReference>
<accession>A0ABD3UQZ8</accession>
<evidence type="ECO:0000256" key="4">
    <source>
        <dbReference type="SAM" id="MobiDB-lite"/>
    </source>
</evidence>
<dbReference type="InterPro" id="IPR053053">
    <property type="entry name" value="WD_repeat_protein"/>
</dbReference>
<keyword evidence="1 3" id="KW-0853">WD repeat</keyword>
<dbReference type="PANTHER" id="PTHR44566">
    <property type="entry name" value="TRANSDUCIN/WD40 REPEAT-LIKE SUPERFAMILY PROTEIN"/>
    <property type="match status" value="1"/>
</dbReference>
<dbReference type="PANTHER" id="PTHR44566:SF1">
    <property type="entry name" value="WD REPEAT-CONTAINING PROTEIN 25"/>
    <property type="match status" value="1"/>
</dbReference>
<feature type="region of interest" description="Disordered" evidence="4">
    <location>
        <begin position="1"/>
        <end position="31"/>
    </location>
</feature>
<feature type="repeat" description="WD" evidence="3">
    <location>
        <begin position="127"/>
        <end position="161"/>
    </location>
</feature>
<dbReference type="Gene3D" id="2.130.10.10">
    <property type="entry name" value="YVTN repeat-like/Quinoprotein amine dehydrogenase"/>
    <property type="match status" value="2"/>
</dbReference>
<dbReference type="PROSITE" id="PS50082">
    <property type="entry name" value="WD_REPEATS_2"/>
    <property type="match status" value="2"/>
</dbReference>
<protein>
    <recommendedName>
        <fullName evidence="7">WD repeat-containing protein 25</fullName>
    </recommendedName>
</protein>
<dbReference type="Pfam" id="PF00400">
    <property type="entry name" value="WD40"/>
    <property type="match status" value="3"/>
</dbReference>
<dbReference type="EMBL" id="JBJXBP010000001">
    <property type="protein sequence ID" value="KAL3850798.1"/>
    <property type="molecule type" value="Genomic_DNA"/>
</dbReference>
<dbReference type="Proteomes" id="UP001634393">
    <property type="component" value="Unassembled WGS sequence"/>
</dbReference>
<dbReference type="SMART" id="SM00320">
    <property type="entry name" value="WD40"/>
    <property type="match status" value="6"/>
</dbReference>
<organism evidence="5 6">
    <name type="scientific">Penstemon smallii</name>
    <dbReference type="NCBI Taxonomy" id="265156"/>
    <lineage>
        <taxon>Eukaryota</taxon>
        <taxon>Viridiplantae</taxon>
        <taxon>Streptophyta</taxon>
        <taxon>Embryophyta</taxon>
        <taxon>Tracheophyta</taxon>
        <taxon>Spermatophyta</taxon>
        <taxon>Magnoliopsida</taxon>
        <taxon>eudicotyledons</taxon>
        <taxon>Gunneridae</taxon>
        <taxon>Pentapetalae</taxon>
        <taxon>asterids</taxon>
        <taxon>lamiids</taxon>
        <taxon>Lamiales</taxon>
        <taxon>Plantaginaceae</taxon>
        <taxon>Cheloneae</taxon>
        <taxon>Penstemon</taxon>
    </lineage>
</organism>
<keyword evidence="6" id="KW-1185">Reference proteome</keyword>
<evidence type="ECO:0000313" key="6">
    <source>
        <dbReference type="Proteomes" id="UP001634393"/>
    </source>
</evidence>
<evidence type="ECO:0000256" key="3">
    <source>
        <dbReference type="PROSITE-ProRule" id="PRU00221"/>
    </source>
</evidence>
<proteinExistence type="predicted"/>
<evidence type="ECO:0000256" key="2">
    <source>
        <dbReference type="ARBA" id="ARBA00022737"/>
    </source>
</evidence>